<accession>A0A5C3Q8N7</accession>
<organism evidence="1 2">
    <name type="scientific">Pterulicium gracile</name>
    <dbReference type="NCBI Taxonomy" id="1884261"/>
    <lineage>
        <taxon>Eukaryota</taxon>
        <taxon>Fungi</taxon>
        <taxon>Dikarya</taxon>
        <taxon>Basidiomycota</taxon>
        <taxon>Agaricomycotina</taxon>
        <taxon>Agaricomycetes</taxon>
        <taxon>Agaricomycetidae</taxon>
        <taxon>Agaricales</taxon>
        <taxon>Pleurotineae</taxon>
        <taxon>Pterulaceae</taxon>
        <taxon>Pterulicium</taxon>
    </lineage>
</organism>
<reference evidence="1 2" key="1">
    <citation type="journal article" date="2019" name="Nat. Ecol. Evol.">
        <title>Megaphylogeny resolves global patterns of mushroom evolution.</title>
        <authorList>
            <person name="Varga T."/>
            <person name="Krizsan K."/>
            <person name="Foldi C."/>
            <person name="Dima B."/>
            <person name="Sanchez-Garcia M."/>
            <person name="Sanchez-Ramirez S."/>
            <person name="Szollosi G.J."/>
            <person name="Szarkandi J.G."/>
            <person name="Papp V."/>
            <person name="Albert L."/>
            <person name="Andreopoulos W."/>
            <person name="Angelini C."/>
            <person name="Antonin V."/>
            <person name="Barry K.W."/>
            <person name="Bougher N.L."/>
            <person name="Buchanan P."/>
            <person name="Buyck B."/>
            <person name="Bense V."/>
            <person name="Catcheside P."/>
            <person name="Chovatia M."/>
            <person name="Cooper J."/>
            <person name="Damon W."/>
            <person name="Desjardin D."/>
            <person name="Finy P."/>
            <person name="Geml J."/>
            <person name="Haridas S."/>
            <person name="Hughes K."/>
            <person name="Justo A."/>
            <person name="Karasinski D."/>
            <person name="Kautmanova I."/>
            <person name="Kiss B."/>
            <person name="Kocsube S."/>
            <person name="Kotiranta H."/>
            <person name="LaButti K.M."/>
            <person name="Lechner B.E."/>
            <person name="Liimatainen K."/>
            <person name="Lipzen A."/>
            <person name="Lukacs Z."/>
            <person name="Mihaltcheva S."/>
            <person name="Morgado L.N."/>
            <person name="Niskanen T."/>
            <person name="Noordeloos M.E."/>
            <person name="Ohm R.A."/>
            <person name="Ortiz-Santana B."/>
            <person name="Ovrebo C."/>
            <person name="Racz N."/>
            <person name="Riley R."/>
            <person name="Savchenko A."/>
            <person name="Shiryaev A."/>
            <person name="Soop K."/>
            <person name="Spirin V."/>
            <person name="Szebenyi C."/>
            <person name="Tomsovsky M."/>
            <person name="Tulloss R.E."/>
            <person name="Uehling J."/>
            <person name="Grigoriev I.V."/>
            <person name="Vagvolgyi C."/>
            <person name="Papp T."/>
            <person name="Martin F.M."/>
            <person name="Miettinen O."/>
            <person name="Hibbett D.S."/>
            <person name="Nagy L.G."/>
        </authorList>
    </citation>
    <scope>NUCLEOTIDE SEQUENCE [LARGE SCALE GENOMIC DNA]</scope>
    <source>
        <strain evidence="1 2">CBS 309.79</strain>
    </source>
</reference>
<name>A0A5C3Q8N7_9AGAR</name>
<proteinExistence type="predicted"/>
<evidence type="ECO:0000313" key="2">
    <source>
        <dbReference type="Proteomes" id="UP000305067"/>
    </source>
</evidence>
<dbReference type="AlphaFoldDB" id="A0A5C3Q8N7"/>
<dbReference type="EMBL" id="ML178840">
    <property type="protein sequence ID" value="TFK98362.1"/>
    <property type="molecule type" value="Genomic_DNA"/>
</dbReference>
<feature type="non-terminal residue" evidence="1">
    <location>
        <position position="55"/>
    </location>
</feature>
<evidence type="ECO:0000313" key="1">
    <source>
        <dbReference type="EMBL" id="TFK98362.1"/>
    </source>
</evidence>
<gene>
    <name evidence="1" type="ORF">BDV98DRAFT_573053</name>
</gene>
<protein>
    <submittedName>
        <fullName evidence="1">Uncharacterized protein</fullName>
    </submittedName>
</protein>
<keyword evidence="2" id="KW-1185">Reference proteome</keyword>
<sequence>MSPCAYVCSDCLELRLWVPESFYSVSSSASFRIYSYQFYSSRFCSVHSLCNGSGV</sequence>
<dbReference type="Proteomes" id="UP000305067">
    <property type="component" value="Unassembled WGS sequence"/>
</dbReference>